<dbReference type="PANTHER" id="PTHR43047:SF72">
    <property type="entry name" value="OSMOSENSING HISTIDINE PROTEIN KINASE SLN1"/>
    <property type="match status" value="1"/>
</dbReference>
<evidence type="ECO:0000256" key="3">
    <source>
        <dbReference type="ARBA" id="ARBA00022553"/>
    </source>
</evidence>
<feature type="domain" description="Histidine kinase" evidence="6">
    <location>
        <begin position="296"/>
        <end position="517"/>
    </location>
</feature>
<accession>A0A1X7GH92</accession>
<dbReference type="AlphaFoldDB" id="A0A1X7GH92"/>
<evidence type="ECO:0000256" key="1">
    <source>
        <dbReference type="ARBA" id="ARBA00000085"/>
    </source>
</evidence>
<keyword evidence="5 7" id="KW-0418">Kinase</keyword>
<organism evidence="7 8">
    <name type="scientific">Azospirillum oryzae</name>
    <dbReference type="NCBI Taxonomy" id="286727"/>
    <lineage>
        <taxon>Bacteria</taxon>
        <taxon>Pseudomonadati</taxon>
        <taxon>Pseudomonadota</taxon>
        <taxon>Alphaproteobacteria</taxon>
        <taxon>Rhodospirillales</taxon>
        <taxon>Azospirillaceae</taxon>
        <taxon>Azospirillum</taxon>
    </lineage>
</organism>
<dbReference type="Proteomes" id="UP000192936">
    <property type="component" value="Unassembled WGS sequence"/>
</dbReference>
<dbReference type="PRINTS" id="PR00344">
    <property type="entry name" value="BCTRLSENSOR"/>
</dbReference>
<dbReference type="Gene3D" id="3.30.565.10">
    <property type="entry name" value="Histidine kinase-like ATPase, C-terminal domain"/>
    <property type="match status" value="1"/>
</dbReference>
<dbReference type="GO" id="GO:0005886">
    <property type="term" value="C:plasma membrane"/>
    <property type="evidence" value="ECO:0007669"/>
    <property type="project" value="TreeGrafter"/>
</dbReference>
<evidence type="ECO:0000313" key="8">
    <source>
        <dbReference type="Proteomes" id="UP000192936"/>
    </source>
</evidence>
<reference evidence="7 8" key="1">
    <citation type="submission" date="2017-04" db="EMBL/GenBank/DDBJ databases">
        <authorList>
            <person name="Afonso C.L."/>
            <person name="Miller P.J."/>
            <person name="Scott M.A."/>
            <person name="Spackman E."/>
            <person name="Goraichik I."/>
            <person name="Dimitrov K.M."/>
            <person name="Suarez D.L."/>
            <person name="Swayne D.E."/>
        </authorList>
    </citation>
    <scope>NUCLEOTIDE SEQUENCE [LARGE SCALE GENOMIC DNA]</scope>
    <source>
        <strain evidence="7 8">A2P</strain>
    </source>
</reference>
<dbReference type="SUPFAM" id="SSF47384">
    <property type="entry name" value="Homodimeric domain of signal transducing histidine kinase"/>
    <property type="match status" value="1"/>
</dbReference>
<dbReference type="Pfam" id="PF00512">
    <property type="entry name" value="HisKA"/>
    <property type="match status" value="1"/>
</dbReference>
<evidence type="ECO:0000256" key="4">
    <source>
        <dbReference type="ARBA" id="ARBA00022679"/>
    </source>
</evidence>
<dbReference type="PANTHER" id="PTHR43047">
    <property type="entry name" value="TWO-COMPONENT HISTIDINE PROTEIN KINASE"/>
    <property type="match status" value="1"/>
</dbReference>
<dbReference type="InterPro" id="IPR005467">
    <property type="entry name" value="His_kinase_dom"/>
</dbReference>
<dbReference type="EMBL" id="FXAK01000007">
    <property type="protein sequence ID" value="SMF69837.1"/>
    <property type="molecule type" value="Genomic_DNA"/>
</dbReference>
<protein>
    <recommendedName>
        <fullName evidence="2">histidine kinase</fullName>
        <ecNumber evidence="2">2.7.13.3</ecNumber>
    </recommendedName>
</protein>
<dbReference type="Pfam" id="PF12860">
    <property type="entry name" value="PAS_7"/>
    <property type="match status" value="1"/>
</dbReference>
<dbReference type="EC" id="2.7.13.3" evidence="2"/>
<dbReference type="Gene3D" id="1.10.287.130">
    <property type="match status" value="1"/>
</dbReference>
<dbReference type="PROSITE" id="PS50109">
    <property type="entry name" value="HIS_KIN"/>
    <property type="match status" value="1"/>
</dbReference>
<dbReference type="SMART" id="SM00388">
    <property type="entry name" value="HisKA"/>
    <property type="match status" value="1"/>
</dbReference>
<dbReference type="STRING" id="286727.SAMN02982917_3830"/>
<dbReference type="SUPFAM" id="SSF55874">
    <property type="entry name" value="ATPase domain of HSP90 chaperone/DNA topoisomerase II/histidine kinase"/>
    <property type="match status" value="1"/>
</dbReference>
<evidence type="ECO:0000256" key="5">
    <source>
        <dbReference type="ARBA" id="ARBA00022777"/>
    </source>
</evidence>
<dbReference type="InterPro" id="IPR004358">
    <property type="entry name" value="Sig_transdc_His_kin-like_C"/>
</dbReference>
<dbReference type="InterPro" id="IPR003661">
    <property type="entry name" value="HisK_dim/P_dom"/>
</dbReference>
<dbReference type="GO" id="GO:0009927">
    <property type="term" value="F:histidine phosphotransfer kinase activity"/>
    <property type="evidence" value="ECO:0007669"/>
    <property type="project" value="TreeGrafter"/>
</dbReference>
<gene>
    <name evidence="7" type="ORF">SAMN02982917_3830</name>
</gene>
<dbReference type="GO" id="GO:0000155">
    <property type="term" value="F:phosphorelay sensor kinase activity"/>
    <property type="evidence" value="ECO:0007669"/>
    <property type="project" value="InterPro"/>
</dbReference>
<evidence type="ECO:0000313" key="7">
    <source>
        <dbReference type="EMBL" id="SMF69837.1"/>
    </source>
</evidence>
<dbReference type="Pfam" id="PF02518">
    <property type="entry name" value="HATPase_c"/>
    <property type="match status" value="1"/>
</dbReference>
<comment type="catalytic activity">
    <reaction evidence="1">
        <text>ATP + protein L-histidine = ADP + protein N-phospho-L-histidine.</text>
        <dbReference type="EC" id="2.7.13.3"/>
    </reaction>
</comment>
<dbReference type="InterPro" id="IPR003594">
    <property type="entry name" value="HATPase_dom"/>
</dbReference>
<evidence type="ECO:0000259" key="6">
    <source>
        <dbReference type="PROSITE" id="PS50109"/>
    </source>
</evidence>
<sequence length="536" mass="57076">MDCDAQTCADGGHDGTKTGEFPSVDPLLFGMLQLPDAVALFKAHHDCTGALTDLEWQSANPAAERLLGVAPLTGKRLRGGGTDAACPGLFAALTDALHGPVERTVAARRGTTPVRWRVAAGPAPGGLCAILTDLGPENPSVAEALAESLTAALEHSAESFALFDHADRLVHANGRLKKDLPDLADRLVPGVPFEELARGFALADPRLTTDEERAAWMTARLERHRRLEPPVVVPLPDGRWLLSREHAVPGGVLVHYTDVTTLKLNEERLRVREMEARAARADAESASRAKSAFLAQMSHELRTPLNAVLGFSEMLLTEPFGPLGNPRYRSYAGDIRDAGTHLLALIDDILELSRLDGGGMPLAEEGVDLDTLSLRVVSALNEVAAEGDVRMRREVPAGLPLLQGDAQALTQMLTNLLSNAVTHTRPGGEVVLTVHLMPDGGLGLMVADTGVGIPTADLPRILHPFEPSDSTIARNSRGTGLGLPIVKRLVEMHGGRLELTSQPGVGTAVVLVFPAERSLPRDRCRPAPLPPVVLPG</sequence>
<dbReference type="CDD" id="cd00082">
    <property type="entry name" value="HisKA"/>
    <property type="match status" value="1"/>
</dbReference>
<keyword evidence="3" id="KW-0597">Phosphoprotein</keyword>
<dbReference type="InterPro" id="IPR036097">
    <property type="entry name" value="HisK_dim/P_sf"/>
</dbReference>
<dbReference type="InterPro" id="IPR036890">
    <property type="entry name" value="HATPase_C_sf"/>
</dbReference>
<keyword evidence="4" id="KW-0808">Transferase</keyword>
<evidence type="ECO:0000256" key="2">
    <source>
        <dbReference type="ARBA" id="ARBA00012438"/>
    </source>
</evidence>
<dbReference type="SMART" id="SM00387">
    <property type="entry name" value="HATPase_c"/>
    <property type="match status" value="1"/>
</dbReference>
<proteinExistence type="predicted"/>
<name>A0A1X7GH92_9PROT</name>